<proteinExistence type="predicted"/>
<name>A0AAV6UWM7_9ARAC</name>
<evidence type="ECO:0000313" key="1">
    <source>
        <dbReference type="EMBL" id="KAG8187880.1"/>
    </source>
</evidence>
<sequence>MNRNSHSYAQTSYQIQQRYEDTSLIIFRERDMRSKPIGYFTSKDGNKNYSYTCQGNSASVVQRIGNNVIKTDEKAIQSQICAIM</sequence>
<dbReference type="AlphaFoldDB" id="A0AAV6UWM7"/>
<gene>
    <name evidence="1" type="ORF">JTE90_002425</name>
</gene>
<dbReference type="Proteomes" id="UP000827092">
    <property type="component" value="Unassembled WGS sequence"/>
</dbReference>
<keyword evidence="2" id="KW-1185">Reference proteome</keyword>
<accession>A0AAV6UWM7</accession>
<dbReference type="EMBL" id="JAFNEN010000257">
    <property type="protein sequence ID" value="KAG8187880.1"/>
    <property type="molecule type" value="Genomic_DNA"/>
</dbReference>
<organism evidence="1 2">
    <name type="scientific">Oedothorax gibbosus</name>
    <dbReference type="NCBI Taxonomy" id="931172"/>
    <lineage>
        <taxon>Eukaryota</taxon>
        <taxon>Metazoa</taxon>
        <taxon>Ecdysozoa</taxon>
        <taxon>Arthropoda</taxon>
        <taxon>Chelicerata</taxon>
        <taxon>Arachnida</taxon>
        <taxon>Araneae</taxon>
        <taxon>Araneomorphae</taxon>
        <taxon>Entelegynae</taxon>
        <taxon>Araneoidea</taxon>
        <taxon>Linyphiidae</taxon>
        <taxon>Erigoninae</taxon>
        <taxon>Oedothorax</taxon>
    </lineage>
</organism>
<protein>
    <submittedName>
        <fullName evidence="1">Uncharacterized protein</fullName>
    </submittedName>
</protein>
<comment type="caution">
    <text evidence="1">The sequence shown here is derived from an EMBL/GenBank/DDBJ whole genome shotgun (WGS) entry which is preliminary data.</text>
</comment>
<reference evidence="1 2" key="1">
    <citation type="journal article" date="2022" name="Nat. Ecol. Evol.">
        <title>A masculinizing supergene underlies an exaggerated male reproductive morph in a spider.</title>
        <authorList>
            <person name="Hendrickx F."/>
            <person name="De Corte Z."/>
            <person name="Sonet G."/>
            <person name="Van Belleghem S.M."/>
            <person name="Kostlbacher S."/>
            <person name="Vangestel C."/>
        </authorList>
    </citation>
    <scope>NUCLEOTIDE SEQUENCE [LARGE SCALE GENOMIC DNA]</scope>
    <source>
        <strain evidence="1">W744_W776</strain>
    </source>
</reference>
<evidence type="ECO:0000313" key="2">
    <source>
        <dbReference type="Proteomes" id="UP000827092"/>
    </source>
</evidence>